<evidence type="ECO:0000259" key="1">
    <source>
        <dbReference type="PROSITE" id="PS51644"/>
    </source>
</evidence>
<dbReference type="Gene3D" id="3.30.420.610">
    <property type="entry name" value="LOTUS domain-like"/>
    <property type="match status" value="1"/>
</dbReference>
<feature type="domain" description="HTH OST-type" evidence="1">
    <location>
        <begin position="141"/>
        <end position="213"/>
    </location>
</feature>
<evidence type="ECO:0000313" key="3">
    <source>
        <dbReference type="Proteomes" id="UP001162131"/>
    </source>
</evidence>
<proteinExistence type="predicted"/>
<sequence length="353" mass="41226">MIEECKKSNNFQVSNVNDLKNDVVSLIFPSEEQWFSYDQHIKAGDPLNIKSTKEWSCLVDFFKDYFKSDPDKSLAIQGGRYGCAQLVKFYGPTHLSEFSLGKLSYMVQIAIDEDIIRYNKALLVLNPRFEYDIEEESFHMTLEEIKTNIIEVLKEAKNGIPLAQIPSHLKKKSLNQYHIAKFGFPKLKDLLQTIENIKIETKEAFQAYAFYESKIKLEDIVAEINTLEDVSQLEQHLFSKFGKIEWQDYGYSSLYEFLNLNHLRHKLLDYTFPREDKLDFHKPFAEANFTPLFLKESLERKNSIYEIGTTSEDQYHVKFVDDLLSESMPTERSQIRGSRLDPDATPFFLKIEA</sequence>
<dbReference type="EMBL" id="CAJZBQ010000002">
    <property type="protein sequence ID" value="CAG9310587.1"/>
    <property type="molecule type" value="Genomic_DNA"/>
</dbReference>
<dbReference type="Pfam" id="PF12872">
    <property type="entry name" value="OST-HTH"/>
    <property type="match status" value="2"/>
</dbReference>
<evidence type="ECO:0000313" key="2">
    <source>
        <dbReference type="EMBL" id="CAG9310587.1"/>
    </source>
</evidence>
<dbReference type="CDD" id="cd08824">
    <property type="entry name" value="LOTUS"/>
    <property type="match status" value="1"/>
</dbReference>
<dbReference type="InterPro" id="IPR041966">
    <property type="entry name" value="LOTUS-like"/>
</dbReference>
<protein>
    <recommendedName>
        <fullName evidence="1">HTH OST-type domain-containing protein</fullName>
    </recommendedName>
</protein>
<dbReference type="InterPro" id="IPR025677">
    <property type="entry name" value="OST-HTH-assoc_dom"/>
</dbReference>
<dbReference type="Pfam" id="PF14418">
    <property type="entry name" value="OHA"/>
    <property type="match status" value="1"/>
</dbReference>
<keyword evidence="3" id="KW-1185">Reference proteome</keyword>
<dbReference type="Proteomes" id="UP001162131">
    <property type="component" value="Unassembled WGS sequence"/>
</dbReference>
<comment type="caution">
    <text evidence="2">The sequence shown here is derived from an EMBL/GenBank/DDBJ whole genome shotgun (WGS) entry which is preliminary data.</text>
</comment>
<reference evidence="2" key="1">
    <citation type="submission" date="2021-09" db="EMBL/GenBank/DDBJ databases">
        <authorList>
            <consortium name="AG Swart"/>
            <person name="Singh M."/>
            <person name="Singh A."/>
            <person name="Seah K."/>
            <person name="Emmerich C."/>
        </authorList>
    </citation>
    <scope>NUCLEOTIDE SEQUENCE</scope>
    <source>
        <strain evidence="2">ATCC30299</strain>
    </source>
</reference>
<organism evidence="2 3">
    <name type="scientific">Blepharisma stoltei</name>
    <dbReference type="NCBI Taxonomy" id="1481888"/>
    <lineage>
        <taxon>Eukaryota</taxon>
        <taxon>Sar</taxon>
        <taxon>Alveolata</taxon>
        <taxon>Ciliophora</taxon>
        <taxon>Postciliodesmatophora</taxon>
        <taxon>Heterotrichea</taxon>
        <taxon>Heterotrichida</taxon>
        <taxon>Blepharismidae</taxon>
        <taxon>Blepharisma</taxon>
    </lineage>
</organism>
<dbReference type="AlphaFoldDB" id="A0AAU9IAN8"/>
<gene>
    <name evidence="2" type="ORF">BSTOLATCC_MIC1429</name>
</gene>
<dbReference type="InterPro" id="IPR025605">
    <property type="entry name" value="OST-HTH/LOTUS_dom"/>
</dbReference>
<accession>A0AAU9IAN8</accession>
<name>A0AAU9IAN8_9CILI</name>
<dbReference type="PROSITE" id="PS51644">
    <property type="entry name" value="HTH_OST"/>
    <property type="match status" value="1"/>
</dbReference>